<gene>
    <name evidence="1" type="ORF">HPB52_004979</name>
</gene>
<comment type="caution">
    <text evidence="1">The sequence shown here is derived from an EMBL/GenBank/DDBJ whole genome shotgun (WGS) entry which is preliminary data.</text>
</comment>
<evidence type="ECO:0000313" key="2">
    <source>
        <dbReference type="Proteomes" id="UP000821837"/>
    </source>
</evidence>
<protein>
    <submittedName>
        <fullName evidence="1">Uncharacterized protein</fullName>
    </submittedName>
</protein>
<dbReference type="AlphaFoldDB" id="A0A9D4PWY5"/>
<reference evidence="1" key="1">
    <citation type="journal article" date="2020" name="Cell">
        <title>Large-Scale Comparative Analyses of Tick Genomes Elucidate Their Genetic Diversity and Vector Capacities.</title>
        <authorList>
            <consortium name="Tick Genome and Microbiome Consortium (TIGMIC)"/>
            <person name="Jia N."/>
            <person name="Wang J."/>
            <person name="Shi W."/>
            <person name="Du L."/>
            <person name="Sun Y."/>
            <person name="Zhan W."/>
            <person name="Jiang J.F."/>
            <person name="Wang Q."/>
            <person name="Zhang B."/>
            <person name="Ji P."/>
            <person name="Bell-Sakyi L."/>
            <person name="Cui X.M."/>
            <person name="Yuan T.T."/>
            <person name="Jiang B.G."/>
            <person name="Yang W.F."/>
            <person name="Lam T.T."/>
            <person name="Chang Q.C."/>
            <person name="Ding S.J."/>
            <person name="Wang X.J."/>
            <person name="Zhu J.G."/>
            <person name="Ruan X.D."/>
            <person name="Zhao L."/>
            <person name="Wei J.T."/>
            <person name="Ye R.Z."/>
            <person name="Que T.C."/>
            <person name="Du C.H."/>
            <person name="Zhou Y.H."/>
            <person name="Cheng J.X."/>
            <person name="Dai P.F."/>
            <person name="Guo W.B."/>
            <person name="Han X.H."/>
            <person name="Huang E.J."/>
            <person name="Li L.F."/>
            <person name="Wei W."/>
            <person name="Gao Y.C."/>
            <person name="Liu J.Z."/>
            <person name="Shao H.Z."/>
            <person name="Wang X."/>
            <person name="Wang C.C."/>
            <person name="Yang T.C."/>
            <person name="Huo Q.B."/>
            <person name="Li W."/>
            <person name="Chen H.Y."/>
            <person name="Chen S.E."/>
            <person name="Zhou L.G."/>
            <person name="Ni X.B."/>
            <person name="Tian J.H."/>
            <person name="Sheng Y."/>
            <person name="Liu T."/>
            <person name="Pan Y.S."/>
            <person name="Xia L.Y."/>
            <person name="Li J."/>
            <person name="Zhao F."/>
            <person name="Cao W.C."/>
        </authorList>
    </citation>
    <scope>NUCLEOTIDE SEQUENCE</scope>
    <source>
        <strain evidence="1">Rsan-2018</strain>
    </source>
</reference>
<evidence type="ECO:0000313" key="1">
    <source>
        <dbReference type="EMBL" id="KAH7955908.1"/>
    </source>
</evidence>
<organism evidence="1 2">
    <name type="scientific">Rhipicephalus sanguineus</name>
    <name type="common">Brown dog tick</name>
    <name type="synonym">Ixodes sanguineus</name>
    <dbReference type="NCBI Taxonomy" id="34632"/>
    <lineage>
        <taxon>Eukaryota</taxon>
        <taxon>Metazoa</taxon>
        <taxon>Ecdysozoa</taxon>
        <taxon>Arthropoda</taxon>
        <taxon>Chelicerata</taxon>
        <taxon>Arachnida</taxon>
        <taxon>Acari</taxon>
        <taxon>Parasitiformes</taxon>
        <taxon>Ixodida</taxon>
        <taxon>Ixodoidea</taxon>
        <taxon>Ixodidae</taxon>
        <taxon>Rhipicephalinae</taxon>
        <taxon>Rhipicephalus</taxon>
        <taxon>Rhipicephalus</taxon>
    </lineage>
</organism>
<keyword evidence="2" id="KW-1185">Reference proteome</keyword>
<sequence>MGRLSQSFIEDASVGYRLYTDKKCIGELRGTVVNVRWDKTKDAEPAILFDVAGGWEGYDGKVEDQRYEFMATFVLMGCYTTGMRCITAFTHGAQSPEDGLT</sequence>
<proteinExistence type="predicted"/>
<dbReference type="VEuPathDB" id="VectorBase:RSAN_051981"/>
<accession>A0A9D4PWY5</accession>
<name>A0A9D4PWY5_RHISA</name>
<reference evidence="1" key="2">
    <citation type="submission" date="2021-09" db="EMBL/GenBank/DDBJ databases">
        <authorList>
            <person name="Jia N."/>
            <person name="Wang J."/>
            <person name="Shi W."/>
            <person name="Du L."/>
            <person name="Sun Y."/>
            <person name="Zhan W."/>
            <person name="Jiang J."/>
            <person name="Wang Q."/>
            <person name="Zhang B."/>
            <person name="Ji P."/>
            <person name="Sakyi L.B."/>
            <person name="Cui X."/>
            <person name="Yuan T."/>
            <person name="Jiang B."/>
            <person name="Yang W."/>
            <person name="Lam T.T.-Y."/>
            <person name="Chang Q."/>
            <person name="Ding S."/>
            <person name="Wang X."/>
            <person name="Zhu J."/>
            <person name="Ruan X."/>
            <person name="Zhao L."/>
            <person name="Wei J."/>
            <person name="Que T."/>
            <person name="Du C."/>
            <person name="Cheng J."/>
            <person name="Dai P."/>
            <person name="Han X."/>
            <person name="Huang E."/>
            <person name="Gao Y."/>
            <person name="Liu J."/>
            <person name="Shao H."/>
            <person name="Ye R."/>
            <person name="Li L."/>
            <person name="Wei W."/>
            <person name="Wang X."/>
            <person name="Wang C."/>
            <person name="Huo Q."/>
            <person name="Li W."/>
            <person name="Guo W."/>
            <person name="Chen H."/>
            <person name="Chen S."/>
            <person name="Zhou L."/>
            <person name="Zhou L."/>
            <person name="Ni X."/>
            <person name="Tian J."/>
            <person name="Zhou Y."/>
            <person name="Sheng Y."/>
            <person name="Liu T."/>
            <person name="Pan Y."/>
            <person name="Xia L."/>
            <person name="Li J."/>
            <person name="Zhao F."/>
            <person name="Cao W."/>
        </authorList>
    </citation>
    <scope>NUCLEOTIDE SEQUENCE</scope>
    <source>
        <strain evidence="1">Rsan-2018</strain>
        <tissue evidence="1">Larvae</tissue>
    </source>
</reference>
<dbReference type="Proteomes" id="UP000821837">
    <property type="component" value="Unassembled WGS sequence"/>
</dbReference>
<dbReference type="EMBL" id="JABSTV010001250">
    <property type="protein sequence ID" value="KAH7955908.1"/>
    <property type="molecule type" value="Genomic_DNA"/>
</dbReference>